<dbReference type="InterPro" id="IPR001902">
    <property type="entry name" value="SLC26A/SulP_fam"/>
</dbReference>
<dbReference type="STRING" id="735517.SAMN05444272_3843"/>
<evidence type="ECO:0000256" key="5">
    <source>
        <dbReference type="SAM" id="Phobius"/>
    </source>
</evidence>
<feature type="transmembrane region" description="Helical" evidence="5">
    <location>
        <begin position="48"/>
        <end position="65"/>
    </location>
</feature>
<dbReference type="Proteomes" id="UP000186002">
    <property type="component" value="Unassembled WGS sequence"/>
</dbReference>
<dbReference type="Pfam" id="PF01740">
    <property type="entry name" value="STAS"/>
    <property type="match status" value="1"/>
</dbReference>
<dbReference type="Gene3D" id="3.30.750.24">
    <property type="entry name" value="STAS domain"/>
    <property type="match status" value="1"/>
</dbReference>
<feature type="transmembrane region" description="Helical" evidence="5">
    <location>
        <begin position="21"/>
        <end position="42"/>
    </location>
</feature>
<feature type="transmembrane region" description="Helical" evidence="5">
    <location>
        <begin position="347"/>
        <end position="366"/>
    </location>
</feature>
<keyword evidence="3 5" id="KW-1133">Transmembrane helix</keyword>
<feature type="transmembrane region" description="Helical" evidence="5">
    <location>
        <begin position="378"/>
        <end position="407"/>
    </location>
</feature>
<dbReference type="PANTHER" id="PTHR11814">
    <property type="entry name" value="SULFATE TRANSPORTER"/>
    <property type="match status" value="1"/>
</dbReference>
<dbReference type="CDD" id="cd07042">
    <property type="entry name" value="STAS_SulP_like_sulfate_transporter"/>
    <property type="match status" value="1"/>
</dbReference>
<evidence type="ECO:0000259" key="6">
    <source>
        <dbReference type="PROSITE" id="PS50801"/>
    </source>
</evidence>
<reference evidence="7 8" key="1">
    <citation type="submission" date="2016-11" db="EMBL/GenBank/DDBJ databases">
        <authorList>
            <person name="Jaros S."/>
            <person name="Januszkiewicz K."/>
            <person name="Wedrychowicz H."/>
        </authorList>
    </citation>
    <scope>NUCLEOTIDE SEQUENCE [LARGE SCALE GENOMIC DNA]</scope>
    <source>
        <strain evidence="7 8">DSM 22153</strain>
    </source>
</reference>
<feature type="transmembrane region" description="Helical" evidence="5">
    <location>
        <begin position="96"/>
        <end position="117"/>
    </location>
</feature>
<evidence type="ECO:0000256" key="3">
    <source>
        <dbReference type="ARBA" id="ARBA00022989"/>
    </source>
</evidence>
<keyword evidence="4 5" id="KW-0472">Membrane</keyword>
<dbReference type="Pfam" id="PF00916">
    <property type="entry name" value="Sulfate_transp"/>
    <property type="match status" value="1"/>
</dbReference>
<feature type="transmembrane region" description="Helical" evidence="5">
    <location>
        <begin position="129"/>
        <end position="148"/>
    </location>
</feature>
<dbReference type="AlphaFoldDB" id="A0A1M7NLT0"/>
<comment type="subcellular location">
    <subcellularLocation>
        <location evidence="1">Membrane</location>
        <topology evidence="1">Multi-pass membrane protein</topology>
    </subcellularLocation>
</comment>
<evidence type="ECO:0000313" key="7">
    <source>
        <dbReference type="EMBL" id="SHN04950.1"/>
    </source>
</evidence>
<feature type="transmembrane region" description="Helical" evidence="5">
    <location>
        <begin position="320"/>
        <end position="341"/>
    </location>
</feature>
<protein>
    <submittedName>
        <fullName evidence="7">Sulfate permease, SulP family</fullName>
    </submittedName>
</protein>
<dbReference type="InterPro" id="IPR011547">
    <property type="entry name" value="SLC26A/SulP_dom"/>
</dbReference>
<feature type="domain" description="STAS" evidence="6">
    <location>
        <begin position="446"/>
        <end position="546"/>
    </location>
</feature>
<evidence type="ECO:0000256" key="1">
    <source>
        <dbReference type="ARBA" id="ARBA00004141"/>
    </source>
</evidence>
<sequence length="584" mass="61962">MWSRTPHWWQTIDTDSLRSDFFAAITGAAIVLPQAIAFASIAGLPPAYGLYSAMITPVVAALCGSSSIVVSGPTTAVSALIFAALAPRYAVGSTEWIGAALVLTLLVGAIQLAIGLARLGRFLTFVSSPVINGFSAGAAILIAMSQLGDVLGVALPHLGAPEAFLSELIASLPGASAAAIIVAGVTFSVALALRFCAPGLPGYLVALGVGGLVNWGFELGTHTVGSIPSIFPTPAVPSISLANVMSLAQPALAIAIVGLMQSVTVARLYAHRRDETLDGNREIIGQGLSNLIGPFFSAYAGSGSLTRTAVNHEAGARTRLAAVFASGALIAILFLVAPLFSALPIPAMAAVIILVAWRQIGFTEFFRLVRQSQRDALTFLITFVAALVVGLEFSVFAGVLLSLALFLNESINAELELTVPDQNRPNHSFHNVRHGGPECPQLLFGRLNGPLYFGVVEKLRQTLRWIERERPDQKNLVLKLTGIGQLDLAGAELLIEEGRRRRARGGRLYLTSRYVPLLDKMTQYGVVDALGDENIFSHRHDAIAAIVPEELNSDTCAKCRARIFSECPSQSVSNKINSLERIPE</sequence>
<feature type="transmembrane region" description="Helical" evidence="5">
    <location>
        <begin position="168"/>
        <end position="193"/>
    </location>
</feature>
<evidence type="ECO:0000313" key="8">
    <source>
        <dbReference type="Proteomes" id="UP000186002"/>
    </source>
</evidence>
<dbReference type="EMBL" id="FRBW01000005">
    <property type="protein sequence ID" value="SHN04950.1"/>
    <property type="molecule type" value="Genomic_DNA"/>
</dbReference>
<accession>A0A1M7NLT0</accession>
<proteinExistence type="predicted"/>
<organism evidence="7 8">
    <name type="scientific">Roseibium suaedae</name>
    <dbReference type="NCBI Taxonomy" id="735517"/>
    <lineage>
        <taxon>Bacteria</taxon>
        <taxon>Pseudomonadati</taxon>
        <taxon>Pseudomonadota</taxon>
        <taxon>Alphaproteobacteria</taxon>
        <taxon>Hyphomicrobiales</taxon>
        <taxon>Stappiaceae</taxon>
        <taxon>Roseibium</taxon>
    </lineage>
</organism>
<dbReference type="PROSITE" id="PS50801">
    <property type="entry name" value="STAS"/>
    <property type="match status" value="1"/>
</dbReference>
<keyword evidence="8" id="KW-1185">Reference proteome</keyword>
<feature type="transmembrane region" description="Helical" evidence="5">
    <location>
        <begin position="200"/>
        <end position="217"/>
    </location>
</feature>
<evidence type="ECO:0000256" key="2">
    <source>
        <dbReference type="ARBA" id="ARBA00022692"/>
    </source>
</evidence>
<feature type="transmembrane region" description="Helical" evidence="5">
    <location>
        <begin position="72"/>
        <end position="90"/>
    </location>
</feature>
<dbReference type="InterPro" id="IPR002645">
    <property type="entry name" value="STAS_dom"/>
</dbReference>
<name>A0A1M7NLT0_9HYPH</name>
<evidence type="ECO:0000256" key="4">
    <source>
        <dbReference type="ARBA" id="ARBA00023136"/>
    </source>
</evidence>
<dbReference type="GO" id="GO:0055085">
    <property type="term" value="P:transmembrane transport"/>
    <property type="evidence" value="ECO:0007669"/>
    <property type="project" value="InterPro"/>
</dbReference>
<dbReference type="InterPro" id="IPR036513">
    <property type="entry name" value="STAS_dom_sf"/>
</dbReference>
<dbReference type="GO" id="GO:0016020">
    <property type="term" value="C:membrane"/>
    <property type="evidence" value="ECO:0007669"/>
    <property type="project" value="UniProtKB-SubCell"/>
</dbReference>
<gene>
    <name evidence="7" type="ORF">SAMN05444272_3843</name>
</gene>
<keyword evidence="2 5" id="KW-0812">Transmembrane</keyword>
<dbReference type="SUPFAM" id="SSF52091">
    <property type="entry name" value="SpoIIaa-like"/>
    <property type="match status" value="1"/>
</dbReference>